<accession>X1JNN9</accession>
<evidence type="ECO:0000313" key="1">
    <source>
        <dbReference type="EMBL" id="GAH83045.1"/>
    </source>
</evidence>
<dbReference type="EMBL" id="BARU01038290">
    <property type="protein sequence ID" value="GAH83045.1"/>
    <property type="molecule type" value="Genomic_DNA"/>
</dbReference>
<sequence>MKRTGTGRRKMIVLEAIPFDDWISNAEIVKKTGMSPQAVGVIINRSLIPVYVEKKDIGVTTTRTFIYKRRPVNFEPKRLRD</sequence>
<name>X1JNN9_9ZZZZ</name>
<protein>
    <submittedName>
        <fullName evidence="1">Uncharacterized protein</fullName>
    </submittedName>
</protein>
<gene>
    <name evidence="1" type="ORF">S03H2_59543</name>
</gene>
<reference evidence="1" key="1">
    <citation type="journal article" date="2014" name="Front. Microbiol.">
        <title>High frequency of phylogenetically diverse reductive dehalogenase-homologous genes in deep subseafloor sedimentary metagenomes.</title>
        <authorList>
            <person name="Kawai M."/>
            <person name="Futagami T."/>
            <person name="Toyoda A."/>
            <person name="Takaki Y."/>
            <person name="Nishi S."/>
            <person name="Hori S."/>
            <person name="Arai W."/>
            <person name="Tsubouchi T."/>
            <person name="Morono Y."/>
            <person name="Uchiyama I."/>
            <person name="Ito T."/>
            <person name="Fujiyama A."/>
            <person name="Inagaki F."/>
            <person name="Takami H."/>
        </authorList>
    </citation>
    <scope>NUCLEOTIDE SEQUENCE</scope>
    <source>
        <strain evidence="1">Expedition CK06-06</strain>
    </source>
</reference>
<comment type="caution">
    <text evidence="1">The sequence shown here is derived from an EMBL/GenBank/DDBJ whole genome shotgun (WGS) entry which is preliminary data.</text>
</comment>
<proteinExistence type="predicted"/>
<organism evidence="1">
    <name type="scientific">marine sediment metagenome</name>
    <dbReference type="NCBI Taxonomy" id="412755"/>
    <lineage>
        <taxon>unclassified sequences</taxon>
        <taxon>metagenomes</taxon>
        <taxon>ecological metagenomes</taxon>
    </lineage>
</organism>
<dbReference type="AlphaFoldDB" id="X1JNN9"/>